<reference evidence="2 3" key="1">
    <citation type="submission" date="2018-04" db="EMBL/GenBank/DDBJ databases">
        <title>Thalassorhabdus spongiae gen. nov., sp. nov., isolated from a marine sponge in South-West Iceland.</title>
        <authorList>
            <person name="Knobloch S."/>
            <person name="Daussin A."/>
            <person name="Johannsson R."/>
            <person name="Marteinsson V.T."/>
        </authorList>
    </citation>
    <scope>NUCLEOTIDE SEQUENCE [LARGE SCALE GENOMIC DNA]</scope>
    <source>
        <strain evidence="2 3">Hp12</strain>
    </source>
</reference>
<evidence type="ECO:0000259" key="1">
    <source>
        <dbReference type="Pfam" id="PF03050"/>
    </source>
</evidence>
<dbReference type="Proteomes" id="UP000244906">
    <property type="component" value="Unassembled WGS sequence"/>
</dbReference>
<sequence>MILFHYDPSRSSKVVRELLAGYHGWLQSDYYMRPTINLITVVIYLANNLTFLAKVLHCLLHVQHIPVRFFLGLFDKDSKFYLRPSQL</sequence>
<comment type="caution">
    <text evidence="2">The sequence shown here is derived from an EMBL/GenBank/DDBJ whole genome shotgun (WGS) entry which is preliminary data.</text>
</comment>
<protein>
    <recommendedName>
        <fullName evidence="1">Transposase IS66 central domain-containing protein</fullName>
    </recommendedName>
</protein>
<dbReference type="EMBL" id="QDDL01000012">
    <property type="protein sequence ID" value="PVZ64480.1"/>
    <property type="molecule type" value="Genomic_DNA"/>
</dbReference>
<gene>
    <name evidence="2" type="ORF">DC094_19395</name>
</gene>
<dbReference type="OrthoDB" id="9760067at2"/>
<dbReference type="RefSeq" id="WP_116688784.1">
    <property type="nucleotide sequence ID" value="NZ_CAWNYD010000012.1"/>
</dbReference>
<accession>A0A2V1GVY1</accession>
<evidence type="ECO:0000313" key="3">
    <source>
        <dbReference type="Proteomes" id="UP000244906"/>
    </source>
</evidence>
<proteinExistence type="predicted"/>
<evidence type="ECO:0000313" key="2">
    <source>
        <dbReference type="EMBL" id="PVZ64480.1"/>
    </source>
</evidence>
<organism evidence="2 3">
    <name type="scientific">Pelagibaculum spongiae</name>
    <dbReference type="NCBI Taxonomy" id="2080658"/>
    <lineage>
        <taxon>Bacteria</taxon>
        <taxon>Pseudomonadati</taxon>
        <taxon>Pseudomonadota</taxon>
        <taxon>Gammaproteobacteria</taxon>
        <taxon>Oceanospirillales</taxon>
        <taxon>Pelagibaculum</taxon>
    </lineage>
</organism>
<feature type="domain" description="Transposase IS66 central" evidence="1">
    <location>
        <begin position="1"/>
        <end position="31"/>
    </location>
</feature>
<keyword evidence="3" id="KW-1185">Reference proteome</keyword>
<dbReference type="InterPro" id="IPR004291">
    <property type="entry name" value="Transposase_IS66_central"/>
</dbReference>
<dbReference type="AlphaFoldDB" id="A0A2V1GVY1"/>
<name>A0A2V1GVY1_9GAMM</name>
<dbReference type="Pfam" id="PF03050">
    <property type="entry name" value="DDE_Tnp_IS66"/>
    <property type="match status" value="1"/>
</dbReference>